<dbReference type="Pfam" id="PF17191">
    <property type="entry name" value="RecG_wedge"/>
    <property type="match status" value="1"/>
</dbReference>
<keyword evidence="1" id="KW-0547">Nucleotide-binding</keyword>
<dbReference type="Pfam" id="PF00270">
    <property type="entry name" value="DEAD"/>
    <property type="match status" value="1"/>
</dbReference>
<keyword evidence="7" id="KW-0234">DNA repair</keyword>
<evidence type="ECO:0000256" key="2">
    <source>
        <dbReference type="ARBA" id="ARBA00022763"/>
    </source>
</evidence>
<dbReference type="InterPro" id="IPR027417">
    <property type="entry name" value="P-loop_NTPase"/>
</dbReference>
<reference evidence="11 12" key="1">
    <citation type="submission" date="2017-09" db="EMBL/GenBank/DDBJ databases">
        <title>Depth-based differentiation of microbial function through sediment-hosted aquifers and enrichment of novel symbionts in the deep terrestrial subsurface.</title>
        <authorList>
            <person name="Probst A.J."/>
            <person name="Ladd B."/>
            <person name="Jarett J.K."/>
            <person name="Geller-Mcgrath D.E."/>
            <person name="Sieber C.M."/>
            <person name="Emerson J.B."/>
            <person name="Anantharaman K."/>
            <person name="Thomas B.C."/>
            <person name="Malmstrom R."/>
            <person name="Stieglmeier M."/>
            <person name="Klingl A."/>
            <person name="Woyke T."/>
            <person name="Ryan C.M."/>
            <person name="Banfield J.F."/>
        </authorList>
    </citation>
    <scope>NUCLEOTIDE SEQUENCE [LARGE SCALE GENOMIC DNA]</scope>
    <source>
        <strain evidence="11">CG23_combo_of_CG06-09_8_20_14_all_34_8</strain>
    </source>
</reference>
<gene>
    <name evidence="11" type="ORF">COX08_04220</name>
</gene>
<sequence>MSKLTLNTPIDDLYMVGEKYAEYLKKYLNIQTVENLIYHFPFRFDDLSQTTTLDQAQEGQTVTLQGQIIEIKNIYSRNGKQIQKAKFSDGTDIVDVTWFNQPYLVKNFTANPYVSLAGVIKRFGNKLSLTSPQFETIRSQPTTLVRTGLKPVSTTTHTGRLVPIYPETALISSKWLRSRIKPLVKEFDHLVSDWLPQEIKQLENLIDLSIALQQIHFPASENEINQSKSRLAFDELFLLQLQMVKRKQDWQGKKLRHLLKIKKGMLDPFIKSLPFKLTSDQQKSLTEIVADLQANIPMNRLLEGDVGSGKTVIAAAAIYLVYKNGLKSVLMAPTEVLANQHLQTLEKLLKPLGIKIGFFTGSKKSKEDLSTYDLYLGTHALLFQKLDLDKIGLVIIDEQHRFGVAQRTSIIGVSQIPHVLTMTATPIPRTVALTVYGDLTLSLIREMPIGRKEIKTWVVKESKRIDSYHWITKEIKEHKTQAYFIYPLIDPSDKGTMKEVKAATVEYEKLVNIFPKLKIGLLHGRLKTKEKASVMELFAKGKLDILVSTTVIEVGIDVANASIMVINDSQRFGLSQLHQLRGRVGRGDQQSYCLLFSDNNDSTRLKAMENCHSGIELAEIDLKLRGPGQIYGTMQSGFLDLKIASFNDRDLINKTYSWANQILPQIEHYPLLQAKLSSSIMQCVQPN</sequence>
<dbReference type="InterPro" id="IPR047112">
    <property type="entry name" value="RecG/Mfd"/>
</dbReference>
<dbReference type="InterPro" id="IPR011545">
    <property type="entry name" value="DEAD/DEAH_box_helicase_dom"/>
</dbReference>
<evidence type="ECO:0000256" key="1">
    <source>
        <dbReference type="ARBA" id="ARBA00022741"/>
    </source>
</evidence>
<dbReference type="Proteomes" id="UP000229459">
    <property type="component" value="Unassembled WGS sequence"/>
</dbReference>
<dbReference type="SUPFAM" id="SSF50249">
    <property type="entry name" value="Nucleic acid-binding proteins"/>
    <property type="match status" value="1"/>
</dbReference>
<dbReference type="InterPro" id="IPR045562">
    <property type="entry name" value="RecG_dom3_C"/>
</dbReference>
<dbReference type="SMART" id="SM00490">
    <property type="entry name" value="HELICc"/>
    <property type="match status" value="1"/>
</dbReference>
<dbReference type="InterPro" id="IPR014001">
    <property type="entry name" value="Helicase_ATP-bd"/>
</dbReference>
<dbReference type="GO" id="GO:0003678">
    <property type="term" value="F:DNA helicase activity"/>
    <property type="evidence" value="ECO:0007669"/>
    <property type="project" value="TreeGrafter"/>
</dbReference>
<dbReference type="PROSITE" id="PS51192">
    <property type="entry name" value="HELICASE_ATP_BIND_1"/>
    <property type="match status" value="1"/>
</dbReference>
<dbReference type="NCBIfam" id="NF008165">
    <property type="entry name" value="PRK10917.1-3"/>
    <property type="match status" value="1"/>
</dbReference>
<evidence type="ECO:0000256" key="4">
    <source>
        <dbReference type="ARBA" id="ARBA00022806"/>
    </source>
</evidence>
<dbReference type="Gene3D" id="3.40.50.300">
    <property type="entry name" value="P-loop containing nucleotide triphosphate hydrolases"/>
    <property type="match status" value="2"/>
</dbReference>
<keyword evidence="3" id="KW-0378">Hydrolase</keyword>
<dbReference type="PANTHER" id="PTHR47964:SF1">
    <property type="entry name" value="ATP-DEPENDENT DNA HELICASE HOMOLOG RECG, CHLOROPLASTIC"/>
    <property type="match status" value="1"/>
</dbReference>
<evidence type="ECO:0000256" key="5">
    <source>
        <dbReference type="ARBA" id="ARBA00022840"/>
    </source>
</evidence>
<dbReference type="SUPFAM" id="SSF52540">
    <property type="entry name" value="P-loop containing nucleoside triphosphate hydrolases"/>
    <property type="match status" value="2"/>
</dbReference>
<dbReference type="InterPro" id="IPR012340">
    <property type="entry name" value="NA-bd_OB-fold"/>
</dbReference>
<dbReference type="NCBIfam" id="NF008168">
    <property type="entry name" value="PRK10917.2-2"/>
    <property type="match status" value="1"/>
</dbReference>
<dbReference type="Gene3D" id="2.40.50.140">
    <property type="entry name" value="Nucleic acid-binding proteins"/>
    <property type="match status" value="1"/>
</dbReference>
<dbReference type="InterPro" id="IPR001650">
    <property type="entry name" value="Helicase_C-like"/>
</dbReference>
<keyword evidence="4 11" id="KW-0347">Helicase</keyword>
<dbReference type="PROSITE" id="PS51194">
    <property type="entry name" value="HELICASE_CTER"/>
    <property type="match status" value="1"/>
</dbReference>
<name>A0A2H0B595_9BACT</name>
<evidence type="ECO:0000256" key="3">
    <source>
        <dbReference type="ARBA" id="ARBA00022801"/>
    </source>
</evidence>
<feature type="domain" description="Helicase C-terminal" evidence="10">
    <location>
        <begin position="463"/>
        <end position="628"/>
    </location>
</feature>
<dbReference type="EMBL" id="PCSR01000099">
    <property type="protein sequence ID" value="PIP52853.1"/>
    <property type="molecule type" value="Genomic_DNA"/>
</dbReference>
<keyword evidence="5" id="KW-0067">ATP-binding</keyword>
<evidence type="ECO:0000256" key="8">
    <source>
        <dbReference type="ARBA" id="ARBA00049819"/>
    </source>
</evidence>
<dbReference type="GO" id="GO:0005524">
    <property type="term" value="F:ATP binding"/>
    <property type="evidence" value="ECO:0007669"/>
    <property type="project" value="UniProtKB-KW"/>
</dbReference>
<dbReference type="PANTHER" id="PTHR47964">
    <property type="entry name" value="ATP-DEPENDENT DNA HELICASE HOMOLOG RECG, CHLOROPLASTIC"/>
    <property type="match status" value="1"/>
</dbReference>
<dbReference type="GO" id="GO:0006281">
    <property type="term" value="P:DNA repair"/>
    <property type="evidence" value="ECO:0007669"/>
    <property type="project" value="UniProtKB-KW"/>
</dbReference>
<organism evidence="11 12">
    <name type="scientific">Candidatus Beckwithbacteria bacterium CG23_combo_of_CG06-09_8_20_14_all_34_8</name>
    <dbReference type="NCBI Taxonomy" id="1974497"/>
    <lineage>
        <taxon>Bacteria</taxon>
        <taxon>Candidatus Beckwithiibacteriota</taxon>
    </lineage>
</organism>
<feature type="domain" description="Helicase ATP-binding" evidence="9">
    <location>
        <begin position="291"/>
        <end position="444"/>
    </location>
</feature>
<evidence type="ECO:0000256" key="6">
    <source>
        <dbReference type="ARBA" id="ARBA00023125"/>
    </source>
</evidence>
<dbReference type="InterPro" id="IPR033454">
    <property type="entry name" value="RecG_wedge"/>
</dbReference>
<evidence type="ECO:0000313" key="12">
    <source>
        <dbReference type="Proteomes" id="UP000229459"/>
    </source>
</evidence>
<comment type="caution">
    <text evidence="11">The sequence shown here is derived from an EMBL/GenBank/DDBJ whole genome shotgun (WGS) entry which is preliminary data.</text>
</comment>
<evidence type="ECO:0000256" key="7">
    <source>
        <dbReference type="ARBA" id="ARBA00023204"/>
    </source>
</evidence>
<dbReference type="CDD" id="cd04488">
    <property type="entry name" value="RecG_wedge_OBF"/>
    <property type="match status" value="1"/>
</dbReference>
<evidence type="ECO:0000259" key="9">
    <source>
        <dbReference type="PROSITE" id="PS51192"/>
    </source>
</evidence>
<dbReference type="GO" id="GO:0016787">
    <property type="term" value="F:hydrolase activity"/>
    <property type="evidence" value="ECO:0007669"/>
    <property type="project" value="UniProtKB-KW"/>
</dbReference>
<dbReference type="SMART" id="SM00487">
    <property type="entry name" value="DEXDc"/>
    <property type="match status" value="1"/>
</dbReference>
<dbReference type="AlphaFoldDB" id="A0A2H0B595"/>
<dbReference type="GO" id="GO:0003677">
    <property type="term" value="F:DNA binding"/>
    <property type="evidence" value="ECO:0007669"/>
    <property type="project" value="UniProtKB-KW"/>
</dbReference>
<proteinExistence type="predicted"/>
<protein>
    <recommendedName>
        <fullName evidence="8">Probable DNA 3'-5' helicase RecG</fullName>
    </recommendedName>
</protein>
<keyword evidence="6" id="KW-0238">DNA-binding</keyword>
<dbReference type="Pfam" id="PF00271">
    <property type="entry name" value="Helicase_C"/>
    <property type="match status" value="1"/>
</dbReference>
<dbReference type="Pfam" id="PF19833">
    <property type="entry name" value="RecG_dom3_C"/>
    <property type="match status" value="1"/>
</dbReference>
<evidence type="ECO:0000313" key="11">
    <source>
        <dbReference type="EMBL" id="PIP52853.1"/>
    </source>
</evidence>
<accession>A0A2H0B595</accession>
<evidence type="ECO:0000259" key="10">
    <source>
        <dbReference type="PROSITE" id="PS51194"/>
    </source>
</evidence>
<keyword evidence="2" id="KW-0227">DNA damage</keyword>